<dbReference type="Pfam" id="PF10025">
    <property type="entry name" value="DUF2267"/>
    <property type="match status" value="1"/>
</dbReference>
<dbReference type="OrthoDB" id="20942at2"/>
<evidence type="ECO:0000313" key="1">
    <source>
        <dbReference type="EMBL" id="AZU04137.1"/>
    </source>
</evidence>
<sequence>MRQPPAVLRDAVSETCDLLDTVQARLGLSNRMHAYAALQAVLHAAREGLPASSTLRMAAGMPLFIGGLTVRDWYPAAPQSGPYTFERRVAERLPLSFPLSAPETASGVLFVLSRRMDPSALACLQASANGFMPHPAASNRPQSGQPQGD</sequence>
<keyword evidence="2" id="KW-1185">Reference proteome</keyword>
<evidence type="ECO:0000313" key="2">
    <source>
        <dbReference type="Proteomes" id="UP000286954"/>
    </source>
</evidence>
<name>A0A3T0EA80_9PROT</name>
<dbReference type="InterPro" id="IPR018727">
    <property type="entry name" value="DUF2267"/>
</dbReference>
<dbReference type="InterPro" id="IPR038282">
    <property type="entry name" value="DUF2267_sf"/>
</dbReference>
<accession>A0A3T0EA80</accession>
<proteinExistence type="predicted"/>
<gene>
    <name evidence="1" type="ORF">X907_1605</name>
</gene>
<organism evidence="1 2">
    <name type="scientific">Glycocaulis alkaliphilus</name>
    <dbReference type="NCBI Taxonomy" id="1434191"/>
    <lineage>
        <taxon>Bacteria</taxon>
        <taxon>Pseudomonadati</taxon>
        <taxon>Pseudomonadota</taxon>
        <taxon>Alphaproteobacteria</taxon>
        <taxon>Maricaulales</taxon>
        <taxon>Maricaulaceae</taxon>
        <taxon>Glycocaulis</taxon>
    </lineage>
</organism>
<dbReference type="AlphaFoldDB" id="A0A3T0EA80"/>
<dbReference type="Proteomes" id="UP000286954">
    <property type="component" value="Chromosome"/>
</dbReference>
<reference evidence="1 2" key="1">
    <citation type="submission" date="2016-12" db="EMBL/GenBank/DDBJ databases">
        <title>The genome of dimorphic prosthecate Glycocaulis alkaliphilus 6b-8t, isolated from crude oil dictates its adaptability in petroleum environments.</title>
        <authorList>
            <person name="Wu X.-L."/>
            <person name="Geng S."/>
        </authorList>
    </citation>
    <scope>NUCLEOTIDE SEQUENCE [LARGE SCALE GENOMIC DNA]</scope>
    <source>
        <strain evidence="1 2">6B-8</strain>
    </source>
</reference>
<dbReference type="EMBL" id="CP018911">
    <property type="protein sequence ID" value="AZU04137.1"/>
    <property type="molecule type" value="Genomic_DNA"/>
</dbReference>
<dbReference type="RefSeq" id="WP_127566846.1">
    <property type="nucleotide sequence ID" value="NZ_BMFB01000003.1"/>
</dbReference>
<dbReference type="KEGG" id="gak:X907_1605"/>
<protein>
    <submittedName>
        <fullName evidence="1">Uncharacterized protein</fullName>
    </submittedName>
</protein>
<dbReference type="Gene3D" id="1.10.490.110">
    <property type="entry name" value="Uncharacterized conserved protein DUF2267"/>
    <property type="match status" value="1"/>
</dbReference>